<protein>
    <submittedName>
        <fullName evidence="1">Uncharacterized protein</fullName>
    </submittedName>
</protein>
<reference evidence="1 2" key="1">
    <citation type="submission" date="2020-10" db="EMBL/GenBank/DDBJ databases">
        <title>Connecting structure to function with the recovery of over 1000 high-quality activated sludge metagenome-assembled genomes encoding full-length rRNA genes using long-read sequencing.</title>
        <authorList>
            <person name="Singleton C.M."/>
            <person name="Petriglieri F."/>
            <person name="Kristensen J.M."/>
            <person name="Kirkegaard R.H."/>
            <person name="Michaelsen T.Y."/>
            <person name="Andersen M.H."/>
            <person name="Karst S.M."/>
            <person name="Dueholm M.S."/>
            <person name="Nielsen P.H."/>
            <person name="Albertsen M."/>
        </authorList>
    </citation>
    <scope>NUCLEOTIDE SEQUENCE [LARGE SCALE GENOMIC DNA]</scope>
    <source>
        <strain evidence="1">Lyne_18-Q3-R50-59_MAXAC.006</strain>
    </source>
</reference>
<evidence type="ECO:0000313" key="1">
    <source>
        <dbReference type="EMBL" id="MBK9297332.1"/>
    </source>
</evidence>
<sequence>MLNDDNIDNCRSGVLRMQPIFAEPKPDREPYTEFFSTLLGVPDVVPARFTALGALAETHATLDREHPGT</sequence>
<evidence type="ECO:0000313" key="2">
    <source>
        <dbReference type="Proteomes" id="UP000727993"/>
    </source>
</evidence>
<proteinExistence type="predicted"/>
<gene>
    <name evidence="1" type="ORF">IPN02_10985</name>
</gene>
<organism evidence="1 2">
    <name type="scientific">Candidatus Neomicrothrix subdominans</name>
    <dbReference type="NCBI Taxonomy" id="2954438"/>
    <lineage>
        <taxon>Bacteria</taxon>
        <taxon>Bacillati</taxon>
        <taxon>Actinomycetota</taxon>
        <taxon>Acidimicrobiia</taxon>
        <taxon>Acidimicrobiales</taxon>
        <taxon>Microthrixaceae</taxon>
        <taxon>Candidatus Neomicrothrix</taxon>
    </lineage>
</organism>
<dbReference type="Proteomes" id="UP000727993">
    <property type="component" value="Unassembled WGS sequence"/>
</dbReference>
<name>A0A936NBN5_9ACTN</name>
<comment type="caution">
    <text evidence="1">The sequence shown here is derived from an EMBL/GenBank/DDBJ whole genome shotgun (WGS) entry which is preliminary data.</text>
</comment>
<accession>A0A936NBN5</accession>
<dbReference type="EMBL" id="JADJZA010000007">
    <property type="protein sequence ID" value="MBK9297332.1"/>
    <property type="molecule type" value="Genomic_DNA"/>
</dbReference>
<dbReference type="AlphaFoldDB" id="A0A936NBN5"/>